<keyword evidence="3" id="KW-0804">Transcription</keyword>
<dbReference type="InterPro" id="IPR000792">
    <property type="entry name" value="Tscrpt_reg_LuxR_C"/>
</dbReference>
<dbReference type="OrthoDB" id="6065000at2"/>
<gene>
    <name evidence="5" type="ORF">LDG_6710</name>
</gene>
<dbReference type="InterPro" id="IPR016032">
    <property type="entry name" value="Sig_transdc_resp-reg_C-effctor"/>
</dbReference>
<evidence type="ECO:0000256" key="2">
    <source>
        <dbReference type="ARBA" id="ARBA00023125"/>
    </source>
</evidence>
<keyword evidence="6" id="KW-1185">Reference proteome</keyword>
<dbReference type="GO" id="GO:0003677">
    <property type="term" value="F:DNA binding"/>
    <property type="evidence" value="ECO:0007669"/>
    <property type="project" value="UniProtKB-KW"/>
</dbReference>
<dbReference type="SUPFAM" id="SSF46894">
    <property type="entry name" value="C-terminal effector domain of the bipartite response regulators"/>
    <property type="match status" value="1"/>
</dbReference>
<dbReference type="InterPro" id="IPR013656">
    <property type="entry name" value="PAS_4"/>
</dbReference>
<dbReference type="SUPFAM" id="SSF55785">
    <property type="entry name" value="PYP-like sensor domain (PAS domain)"/>
    <property type="match status" value="1"/>
</dbReference>
<dbReference type="SMART" id="SM00421">
    <property type="entry name" value="HTH_LUXR"/>
    <property type="match status" value="1"/>
</dbReference>
<dbReference type="InParanoid" id="G9EN88"/>
<protein>
    <recommendedName>
        <fullName evidence="4">HTH luxR-type domain-containing protein</fullName>
    </recommendedName>
</protein>
<evidence type="ECO:0000256" key="1">
    <source>
        <dbReference type="ARBA" id="ARBA00023015"/>
    </source>
</evidence>
<dbReference type="Gene3D" id="1.10.10.10">
    <property type="entry name" value="Winged helix-like DNA-binding domain superfamily/Winged helix DNA-binding domain"/>
    <property type="match status" value="1"/>
</dbReference>
<dbReference type="eggNOG" id="COG2771">
    <property type="taxonomic scope" value="Bacteria"/>
</dbReference>
<dbReference type="AlphaFoldDB" id="G9EN88"/>
<name>G9EN88_9GAMM</name>
<accession>G9EN88</accession>
<dbReference type="Proteomes" id="UP000002770">
    <property type="component" value="Unassembled WGS sequence"/>
</dbReference>
<reference evidence="5 6" key="1">
    <citation type="journal article" date="2011" name="BMC Genomics">
        <title>Insight into cross-talk between intra-amoebal pathogens.</title>
        <authorList>
            <person name="Gimenez G."/>
            <person name="Bertelli C."/>
            <person name="Moliner C."/>
            <person name="Robert C."/>
            <person name="Raoult D."/>
            <person name="Fournier P.E."/>
            <person name="Greub G."/>
        </authorList>
    </citation>
    <scope>NUCLEOTIDE SEQUENCE [LARGE SCALE GENOMIC DNA]</scope>
    <source>
        <strain evidence="5 6">LLAP12</strain>
    </source>
</reference>
<evidence type="ECO:0000313" key="5">
    <source>
        <dbReference type="EMBL" id="EHL31249.1"/>
    </source>
</evidence>
<keyword evidence="1" id="KW-0805">Transcription regulation</keyword>
<dbReference type="Gene3D" id="3.30.450.20">
    <property type="entry name" value="PAS domain"/>
    <property type="match status" value="1"/>
</dbReference>
<feature type="domain" description="HTH luxR-type" evidence="4">
    <location>
        <begin position="151"/>
        <end position="216"/>
    </location>
</feature>
<keyword evidence="2" id="KW-0238">DNA-binding</keyword>
<evidence type="ECO:0000259" key="4">
    <source>
        <dbReference type="PROSITE" id="PS50043"/>
    </source>
</evidence>
<evidence type="ECO:0000313" key="6">
    <source>
        <dbReference type="Proteomes" id="UP000002770"/>
    </source>
</evidence>
<dbReference type="STRING" id="658187.LDG_6710"/>
<dbReference type="Pfam" id="PF08448">
    <property type="entry name" value="PAS_4"/>
    <property type="match status" value="1"/>
</dbReference>
<evidence type="ECO:0000256" key="3">
    <source>
        <dbReference type="ARBA" id="ARBA00023163"/>
    </source>
</evidence>
<proteinExistence type="predicted"/>
<dbReference type="Pfam" id="PF00196">
    <property type="entry name" value="GerE"/>
    <property type="match status" value="1"/>
</dbReference>
<organism evidence="5 6">
    <name type="scientific">Legionella drancourtii LLAP12</name>
    <dbReference type="NCBI Taxonomy" id="658187"/>
    <lineage>
        <taxon>Bacteria</taxon>
        <taxon>Pseudomonadati</taxon>
        <taxon>Pseudomonadota</taxon>
        <taxon>Gammaproteobacteria</taxon>
        <taxon>Legionellales</taxon>
        <taxon>Legionellaceae</taxon>
        <taxon>Legionella</taxon>
    </lineage>
</organism>
<dbReference type="InterPro" id="IPR035965">
    <property type="entry name" value="PAS-like_dom_sf"/>
</dbReference>
<dbReference type="GO" id="GO:0006355">
    <property type="term" value="P:regulation of DNA-templated transcription"/>
    <property type="evidence" value="ECO:0007669"/>
    <property type="project" value="InterPro"/>
</dbReference>
<dbReference type="PROSITE" id="PS50043">
    <property type="entry name" value="HTH_LUXR_2"/>
    <property type="match status" value="1"/>
</dbReference>
<dbReference type="CDD" id="cd06170">
    <property type="entry name" value="LuxR_C_like"/>
    <property type="match status" value="1"/>
</dbReference>
<dbReference type="InterPro" id="IPR036388">
    <property type="entry name" value="WH-like_DNA-bd_sf"/>
</dbReference>
<dbReference type="PANTHER" id="PTHR44688">
    <property type="entry name" value="DNA-BINDING TRANSCRIPTIONAL ACTIVATOR DEVR_DOSR"/>
    <property type="match status" value="1"/>
</dbReference>
<dbReference type="PRINTS" id="PR00038">
    <property type="entry name" value="HTHLUXR"/>
</dbReference>
<sequence>MISDHMKSFFDQMPGVCGCKDLDSVFMHANQDYVDIIGLNHKEDIIGRTDFDMPCDTINAASMFREQDKRVIHSLQKMRILDIHPFAGQIWKAYIFTKTPLMDGDQCIGTIFHGADITNAASLEIGSLLARTKIEGVNNNLIGQDSYMLSQSFNDIKLTDRQSEVLFYLLRGKTAKQIGQYLNISARTVHEYMEQLRYKFNAQNKHELIDVAISYGFLNTVPESIFRTQLSVELKDN</sequence>
<dbReference type="PANTHER" id="PTHR44688:SF16">
    <property type="entry name" value="DNA-BINDING TRANSCRIPTIONAL ACTIVATOR DEVR_DOSR"/>
    <property type="match status" value="1"/>
</dbReference>
<dbReference type="HOGENOM" id="CLU_075576_0_0_6"/>
<dbReference type="EMBL" id="JH413817">
    <property type="protein sequence ID" value="EHL31249.1"/>
    <property type="molecule type" value="Genomic_DNA"/>
</dbReference>